<keyword evidence="2" id="KW-1185">Reference proteome</keyword>
<dbReference type="RefSeq" id="WP_136013809.1">
    <property type="nucleotide sequence ID" value="NZ_SRZA01000008.1"/>
</dbReference>
<name>A0A4S2AZQ1_9BACE</name>
<proteinExistence type="predicted"/>
<evidence type="ECO:0000313" key="2">
    <source>
        <dbReference type="Proteomes" id="UP000305751"/>
    </source>
</evidence>
<accession>A0A4S2AZQ1</accession>
<dbReference type="AlphaFoldDB" id="A0A4S2AZQ1"/>
<organism evidence="1 2">
    <name type="scientific">Bacteroides acidifaciens</name>
    <dbReference type="NCBI Taxonomy" id="85831"/>
    <lineage>
        <taxon>Bacteria</taxon>
        <taxon>Pseudomonadati</taxon>
        <taxon>Bacteroidota</taxon>
        <taxon>Bacteroidia</taxon>
        <taxon>Bacteroidales</taxon>
        <taxon>Bacteroidaceae</taxon>
        <taxon>Bacteroides</taxon>
    </lineage>
</organism>
<dbReference type="Proteomes" id="UP000305751">
    <property type="component" value="Unassembled WGS sequence"/>
</dbReference>
<evidence type="ECO:0000313" key="1">
    <source>
        <dbReference type="EMBL" id="TGY07139.1"/>
    </source>
</evidence>
<protein>
    <submittedName>
        <fullName evidence="1">Uncharacterized protein</fullName>
    </submittedName>
</protein>
<reference evidence="1 2" key="1">
    <citation type="submission" date="2019-04" db="EMBL/GenBank/DDBJ databases">
        <title>Microbes associate with the intestines of laboratory mice.</title>
        <authorList>
            <person name="Navarre W."/>
            <person name="Wong E."/>
            <person name="Huang K."/>
            <person name="Tropini C."/>
            <person name="Ng K."/>
            <person name="Yu B."/>
        </authorList>
    </citation>
    <scope>NUCLEOTIDE SEQUENCE [LARGE SCALE GENOMIC DNA]</scope>
    <source>
        <strain evidence="1 2">NM70_E10</strain>
    </source>
</reference>
<comment type="caution">
    <text evidence="1">The sequence shown here is derived from an EMBL/GenBank/DDBJ whole genome shotgun (WGS) entry which is preliminary data.</text>
</comment>
<sequence>MKISELVQSARIDRAMQIPVALSGENRSLTLGQIIDALASSVISFNRINTETYDVEMMGTGQTAELLPVVFDSRSGRENFYALKVTVNVVSGVVRRSAVFYTDFNGRENFYDDNGHIRTNCLFIAADGRLYRYNGTRLISAGITDEQATQLKLLTPIPVASENDLETMEQAGLIVPGQMYYISEND</sequence>
<gene>
    <name evidence="1" type="ORF">E5356_05270</name>
</gene>
<dbReference type="EMBL" id="SRZA01000008">
    <property type="protein sequence ID" value="TGY07139.1"/>
    <property type="molecule type" value="Genomic_DNA"/>
</dbReference>